<accession>A0A382DJJ5</accession>
<proteinExistence type="predicted"/>
<evidence type="ECO:0000313" key="1">
    <source>
        <dbReference type="EMBL" id="SVB38650.1"/>
    </source>
</evidence>
<dbReference type="AlphaFoldDB" id="A0A382DJJ5"/>
<protein>
    <submittedName>
        <fullName evidence="1">Uncharacterized protein</fullName>
    </submittedName>
</protein>
<dbReference type="EMBL" id="UINC01039735">
    <property type="protein sequence ID" value="SVB38650.1"/>
    <property type="molecule type" value="Genomic_DNA"/>
</dbReference>
<organism evidence="1">
    <name type="scientific">marine metagenome</name>
    <dbReference type="NCBI Taxonomy" id="408172"/>
    <lineage>
        <taxon>unclassified sequences</taxon>
        <taxon>metagenomes</taxon>
        <taxon>ecological metagenomes</taxon>
    </lineage>
</organism>
<sequence>MGLAIVTYGENVATGQFLPIRWQRSSVVRAGAS</sequence>
<reference evidence="1" key="1">
    <citation type="submission" date="2018-05" db="EMBL/GenBank/DDBJ databases">
        <authorList>
            <person name="Lanie J.A."/>
            <person name="Ng W.-L."/>
            <person name="Kazmierczak K.M."/>
            <person name="Andrzejewski T.M."/>
            <person name="Davidsen T.M."/>
            <person name="Wayne K.J."/>
            <person name="Tettelin H."/>
            <person name="Glass J.I."/>
            <person name="Rusch D."/>
            <person name="Podicherti R."/>
            <person name="Tsui H.-C.T."/>
            <person name="Winkler M.E."/>
        </authorList>
    </citation>
    <scope>NUCLEOTIDE SEQUENCE</scope>
</reference>
<name>A0A382DJJ5_9ZZZZ</name>
<gene>
    <name evidence="1" type="ORF">METZ01_LOCUS191504</name>
</gene>